<accession>A0A443SBB9</accession>
<dbReference type="VEuPathDB" id="VectorBase:LDEU007179"/>
<dbReference type="SUPFAM" id="SSF46966">
    <property type="entry name" value="Spectrin repeat"/>
    <property type="match status" value="3"/>
</dbReference>
<name>A0A443SBB9_9ACAR</name>
<evidence type="ECO:0000256" key="2">
    <source>
        <dbReference type="SAM" id="Coils"/>
    </source>
</evidence>
<keyword evidence="2" id="KW-0175">Coiled coil</keyword>
<evidence type="ECO:0000313" key="5">
    <source>
        <dbReference type="Proteomes" id="UP000288716"/>
    </source>
</evidence>
<evidence type="ECO:0000313" key="4">
    <source>
        <dbReference type="EMBL" id="RWS24861.1"/>
    </source>
</evidence>
<keyword evidence="5" id="KW-1185">Reference proteome</keyword>
<organism evidence="4 5">
    <name type="scientific">Leptotrombidium deliense</name>
    <dbReference type="NCBI Taxonomy" id="299467"/>
    <lineage>
        <taxon>Eukaryota</taxon>
        <taxon>Metazoa</taxon>
        <taxon>Ecdysozoa</taxon>
        <taxon>Arthropoda</taxon>
        <taxon>Chelicerata</taxon>
        <taxon>Arachnida</taxon>
        <taxon>Acari</taxon>
        <taxon>Acariformes</taxon>
        <taxon>Trombidiformes</taxon>
        <taxon>Prostigmata</taxon>
        <taxon>Anystina</taxon>
        <taxon>Parasitengona</taxon>
        <taxon>Trombiculoidea</taxon>
        <taxon>Trombiculidae</taxon>
        <taxon>Leptotrombidium</taxon>
    </lineage>
</organism>
<proteinExistence type="predicted"/>
<evidence type="ECO:0000256" key="1">
    <source>
        <dbReference type="ARBA" id="ARBA00022737"/>
    </source>
</evidence>
<feature type="compositionally biased region" description="Basic and acidic residues" evidence="3">
    <location>
        <begin position="1"/>
        <end position="15"/>
    </location>
</feature>
<dbReference type="AlphaFoldDB" id="A0A443SBB9"/>
<protein>
    <submittedName>
        <fullName evidence="4">Dystrophin-like protein</fullName>
    </submittedName>
</protein>
<evidence type="ECO:0000256" key="3">
    <source>
        <dbReference type="SAM" id="MobiDB-lite"/>
    </source>
</evidence>
<dbReference type="PANTHER" id="PTHR11915">
    <property type="entry name" value="SPECTRIN/FILAMIN RELATED CYTOSKELETAL PROTEIN"/>
    <property type="match status" value="1"/>
</dbReference>
<dbReference type="Proteomes" id="UP000288716">
    <property type="component" value="Unassembled WGS sequence"/>
</dbReference>
<feature type="region of interest" description="Disordered" evidence="3">
    <location>
        <begin position="1"/>
        <end position="22"/>
    </location>
</feature>
<dbReference type="Pfam" id="PF00435">
    <property type="entry name" value="Spectrin"/>
    <property type="match status" value="2"/>
</dbReference>
<dbReference type="CDD" id="cd00176">
    <property type="entry name" value="SPEC"/>
    <property type="match status" value="1"/>
</dbReference>
<dbReference type="Gene3D" id="1.20.58.60">
    <property type="match status" value="2"/>
</dbReference>
<keyword evidence="1" id="KW-0677">Repeat</keyword>
<dbReference type="STRING" id="299467.A0A443SBB9"/>
<dbReference type="EMBL" id="NCKV01004321">
    <property type="protein sequence ID" value="RWS24861.1"/>
    <property type="molecule type" value="Genomic_DNA"/>
</dbReference>
<dbReference type="InterPro" id="IPR002017">
    <property type="entry name" value="Spectrin_repeat"/>
</dbReference>
<reference evidence="4 5" key="1">
    <citation type="journal article" date="2018" name="Gigascience">
        <title>Genomes of trombidid mites reveal novel predicted allergens and laterally-transferred genes associated with secondary metabolism.</title>
        <authorList>
            <person name="Dong X."/>
            <person name="Chaisiri K."/>
            <person name="Xia D."/>
            <person name="Armstrong S.D."/>
            <person name="Fang Y."/>
            <person name="Donnelly M.J."/>
            <person name="Kadowaki T."/>
            <person name="McGarry J.W."/>
            <person name="Darby A.C."/>
            <person name="Makepeace B.L."/>
        </authorList>
    </citation>
    <scope>NUCLEOTIDE SEQUENCE [LARGE SCALE GENOMIC DNA]</scope>
    <source>
        <strain evidence="4">UoL-UT</strain>
    </source>
</reference>
<dbReference type="InterPro" id="IPR018159">
    <property type="entry name" value="Spectrin/alpha-actinin"/>
</dbReference>
<sequence length="559" mass="64590">EEISAHHHSPDEKDAQSPIRPQPKLLDAIDVLDSWLSKAKNLVLNHRLDFSAGNYDALEENLKQFRDLEKDMLEKDNYNYITNSVQELLNSTPVAPWKSSIEKKLQNLKENWIETNSMLKSRIEKLEKLQQTLPQLYDDLSQLSNWLRDANAFLNSDIAFGDTNALETQIQQCNSVLSNCEQTYKNNLNSVNKKGNEIIAEIDSFVSEECKKQLESRLRELNSNWNGLQQTAKHRRQLLEETLRKSEDIAEVIREMESSIISIEREFDEIGIASMSDLKAQESVLRTFADKIKFKGKQIEELKSVIRINSSQKSSSSLADMNQRVALIEGNLKTLRDKVEDALRVNKQNAVKYREFNHLLNLEKDWLDKLERKMKRSPQSAADAEEISDSLDDLENFLRHRPVDRCERLKALGDELIAATVFADTVKQNLEFITNRWLNLSRQAKSMQNELEATMSEAQQCERQVLSVHSGLNQIDSKVQVLLDGVEEPEASKEMEQIEVEYKNQEEALNALRSCVERYRLQERHEAASRLEEQLKLLNVSEYRETFLPSLLAHIFCKP</sequence>
<dbReference type="OrthoDB" id="10057795at2759"/>
<dbReference type="SMART" id="SM00150">
    <property type="entry name" value="SPEC"/>
    <property type="match status" value="3"/>
</dbReference>
<comment type="caution">
    <text evidence="4">The sequence shown here is derived from an EMBL/GenBank/DDBJ whole genome shotgun (WGS) entry which is preliminary data.</text>
</comment>
<feature type="coiled-coil region" evidence="2">
    <location>
        <begin position="488"/>
        <end position="522"/>
    </location>
</feature>
<feature type="non-terminal residue" evidence="4">
    <location>
        <position position="1"/>
    </location>
</feature>
<gene>
    <name evidence="4" type="ORF">B4U80_13160</name>
</gene>